<sequence>MPNQRKHTVNGQLGNYNHTHCKLRLLLVPSSLCNIDDSLTTSYTI</sequence>
<evidence type="ECO:0000313" key="1">
    <source>
        <dbReference type="EMBL" id="JAE26047.1"/>
    </source>
</evidence>
<protein>
    <submittedName>
        <fullName evidence="1">Uncharacterized protein</fullName>
    </submittedName>
</protein>
<reference evidence="1" key="1">
    <citation type="submission" date="2014-09" db="EMBL/GenBank/DDBJ databases">
        <authorList>
            <person name="Magalhaes I.L.F."/>
            <person name="Oliveira U."/>
            <person name="Santos F.R."/>
            <person name="Vidigal T.H.D.A."/>
            <person name="Brescovit A.D."/>
            <person name="Santos A.J."/>
        </authorList>
    </citation>
    <scope>NUCLEOTIDE SEQUENCE</scope>
    <source>
        <tissue evidence="1">Shoot tissue taken approximately 20 cm above the soil surface</tissue>
    </source>
</reference>
<reference evidence="1" key="2">
    <citation type="journal article" date="2015" name="Data Brief">
        <title>Shoot transcriptome of the giant reed, Arundo donax.</title>
        <authorList>
            <person name="Barrero R.A."/>
            <person name="Guerrero F.D."/>
            <person name="Moolhuijzen P."/>
            <person name="Goolsby J.A."/>
            <person name="Tidwell J."/>
            <person name="Bellgard S.E."/>
            <person name="Bellgard M.I."/>
        </authorList>
    </citation>
    <scope>NUCLEOTIDE SEQUENCE</scope>
    <source>
        <tissue evidence="1">Shoot tissue taken approximately 20 cm above the soil surface</tissue>
    </source>
</reference>
<dbReference type="EMBL" id="GBRH01171849">
    <property type="protein sequence ID" value="JAE26047.1"/>
    <property type="molecule type" value="Transcribed_RNA"/>
</dbReference>
<dbReference type="AlphaFoldDB" id="A0A0A9GNI4"/>
<accession>A0A0A9GNI4</accession>
<organism evidence="1">
    <name type="scientific">Arundo donax</name>
    <name type="common">Giant reed</name>
    <name type="synonym">Donax arundinaceus</name>
    <dbReference type="NCBI Taxonomy" id="35708"/>
    <lineage>
        <taxon>Eukaryota</taxon>
        <taxon>Viridiplantae</taxon>
        <taxon>Streptophyta</taxon>
        <taxon>Embryophyta</taxon>
        <taxon>Tracheophyta</taxon>
        <taxon>Spermatophyta</taxon>
        <taxon>Magnoliopsida</taxon>
        <taxon>Liliopsida</taxon>
        <taxon>Poales</taxon>
        <taxon>Poaceae</taxon>
        <taxon>PACMAD clade</taxon>
        <taxon>Arundinoideae</taxon>
        <taxon>Arundineae</taxon>
        <taxon>Arundo</taxon>
    </lineage>
</organism>
<proteinExistence type="predicted"/>
<name>A0A0A9GNI4_ARUDO</name>